<dbReference type="InterPro" id="IPR000727">
    <property type="entry name" value="T_SNARE_dom"/>
</dbReference>
<evidence type="ECO:0000313" key="16">
    <source>
        <dbReference type="Proteomes" id="UP000593562"/>
    </source>
</evidence>
<accession>A0A7J7DTX7</accession>
<evidence type="ECO:0000256" key="5">
    <source>
        <dbReference type="ARBA" id="ARBA00022824"/>
    </source>
</evidence>
<dbReference type="OrthoDB" id="261831at2759"/>
<sequence length="121" mass="13953">MANPYRSREGLSSRPVAGSDEIQLRIDPVHGELDEEISGLHRQVKQLKNVAQEIETEARVQNDIISDMQRLMSNAESGLKNGMRRLNRSIVQHRSNHILQVIVFGLVCFIVVYLWSKRFKR</sequence>
<name>A0A7J7DTX7_TRIWF</name>
<dbReference type="InParanoid" id="A0A7J7DTX7"/>
<keyword evidence="3" id="KW-0813">Transport</keyword>
<dbReference type="GO" id="GO:0015031">
    <property type="term" value="P:protein transport"/>
    <property type="evidence" value="ECO:0007669"/>
    <property type="project" value="UniProtKB-KW"/>
</dbReference>
<evidence type="ECO:0000256" key="2">
    <source>
        <dbReference type="ARBA" id="ARBA00004409"/>
    </source>
</evidence>
<dbReference type="AlphaFoldDB" id="A0A7J7DTX7"/>
<dbReference type="GO" id="GO:0005789">
    <property type="term" value="C:endoplasmic reticulum membrane"/>
    <property type="evidence" value="ECO:0007669"/>
    <property type="project" value="UniProtKB-SubCell"/>
</dbReference>
<keyword evidence="16" id="KW-1185">Reference proteome</keyword>
<dbReference type="PROSITE" id="PS50192">
    <property type="entry name" value="T_SNARE"/>
    <property type="match status" value="1"/>
</dbReference>
<evidence type="ECO:0000256" key="11">
    <source>
        <dbReference type="ARBA" id="ARBA00037962"/>
    </source>
</evidence>
<evidence type="ECO:0000256" key="6">
    <source>
        <dbReference type="ARBA" id="ARBA00022927"/>
    </source>
</evidence>
<keyword evidence="7 13" id="KW-1133">Transmembrane helix</keyword>
<dbReference type="Gene3D" id="1.20.5.110">
    <property type="match status" value="1"/>
</dbReference>
<keyword evidence="6" id="KW-0653">Protein transport</keyword>
<gene>
    <name evidence="15" type="ORF">HS088_TW03G00078</name>
</gene>
<dbReference type="GO" id="GO:0000139">
    <property type="term" value="C:Golgi membrane"/>
    <property type="evidence" value="ECO:0007669"/>
    <property type="project" value="UniProtKB-SubCell"/>
</dbReference>
<evidence type="ECO:0000256" key="8">
    <source>
        <dbReference type="ARBA" id="ARBA00023034"/>
    </source>
</evidence>
<dbReference type="SMART" id="SM00397">
    <property type="entry name" value="t_SNARE"/>
    <property type="match status" value="1"/>
</dbReference>
<dbReference type="EMBL" id="JAAARO010000003">
    <property type="protein sequence ID" value="KAF5749753.1"/>
    <property type="molecule type" value="Genomic_DNA"/>
</dbReference>
<dbReference type="CDD" id="cd15841">
    <property type="entry name" value="SNARE_Qc"/>
    <property type="match status" value="1"/>
</dbReference>
<organism evidence="15 16">
    <name type="scientific">Tripterygium wilfordii</name>
    <name type="common">Thunder God vine</name>
    <dbReference type="NCBI Taxonomy" id="458696"/>
    <lineage>
        <taxon>Eukaryota</taxon>
        <taxon>Viridiplantae</taxon>
        <taxon>Streptophyta</taxon>
        <taxon>Embryophyta</taxon>
        <taxon>Tracheophyta</taxon>
        <taxon>Spermatophyta</taxon>
        <taxon>Magnoliopsida</taxon>
        <taxon>eudicotyledons</taxon>
        <taxon>Gunneridae</taxon>
        <taxon>Pentapetalae</taxon>
        <taxon>rosids</taxon>
        <taxon>fabids</taxon>
        <taxon>Celastrales</taxon>
        <taxon>Celastraceae</taxon>
        <taxon>Tripterygium</taxon>
    </lineage>
</organism>
<dbReference type="Proteomes" id="UP000593562">
    <property type="component" value="Unassembled WGS sequence"/>
</dbReference>
<evidence type="ECO:0000256" key="4">
    <source>
        <dbReference type="ARBA" id="ARBA00022692"/>
    </source>
</evidence>
<comment type="similarity">
    <text evidence="11">Belongs to the BET1 family.</text>
</comment>
<protein>
    <submittedName>
        <fullName evidence="15">Target SNARE coiled-coil domain protein</fullName>
    </submittedName>
</protein>
<evidence type="ECO:0000256" key="7">
    <source>
        <dbReference type="ARBA" id="ARBA00022989"/>
    </source>
</evidence>
<evidence type="ECO:0000259" key="14">
    <source>
        <dbReference type="PROSITE" id="PS50192"/>
    </source>
</evidence>
<comment type="subcellular location">
    <subcellularLocation>
        <location evidence="1">Endoplasmic reticulum membrane</location>
        <topology evidence="1">Single-pass type IV membrane protein</topology>
    </subcellularLocation>
    <subcellularLocation>
        <location evidence="2">Golgi apparatus membrane</location>
        <topology evidence="2">Single-pass type IV membrane protein</topology>
    </subcellularLocation>
</comment>
<reference evidence="15 16" key="1">
    <citation type="journal article" date="2020" name="Nat. Commun.">
        <title>Genome of Tripterygium wilfordii and identification of cytochrome P450 involved in triptolide biosynthesis.</title>
        <authorList>
            <person name="Tu L."/>
            <person name="Su P."/>
            <person name="Zhang Z."/>
            <person name="Gao L."/>
            <person name="Wang J."/>
            <person name="Hu T."/>
            <person name="Zhou J."/>
            <person name="Zhang Y."/>
            <person name="Zhao Y."/>
            <person name="Liu Y."/>
            <person name="Song Y."/>
            <person name="Tong Y."/>
            <person name="Lu Y."/>
            <person name="Yang J."/>
            <person name="Xu C."/>
            <person name="Jia M."/>
            <person name="Peters R.J."/>
            <person name="Huang L."/>
            <person name="Gao W."/>
        </authorList>
    </citation>
    <scope>NUCLEOTIDE SEQUENCE [LARGE SCALE GENOMIC DNA]</scope>
    <source>
        <strain evidence="16">cv. XIE 37</strain>
        <tissue evidence="15">Leaf</tissue>
    </source>
</reference>
<evidence type="ECO:0000256" key="10">
    <source>
        <dbReference type="ARBA" id="ARBA00023136"/>
    </source>
</evidence>
<evidence type="ECO:0000256" key="13">
    <source>
        <dbReference type="SAM" id="Phobius"/>
    </source>
</evidence>
<evidence type="ECO:0000256" key="9">
    <source>
        <dbReference type="ARBA" id="ARBA00023054"/>
    </source>
</evidence>
<comment type="function">
    <text evidence="12">Required for vesicular transport from the ER to the Golgi complex. Functions as a SNARE associated with ER-derived vesicles.</text>
</comment>
<dbReference type="FunFam" id="1.20.5.110:FF:000056">
    <property type="entry name" value="Bet1-like protein At4g14600"/>
    <property type="match status" value="1"/>
</dbReference>
<keyword evidence="4 13" id="KW-0812">Transmembrane</keyword>
<keyword evidence="9" id="KW-0175">Coiled coil</keyword>
<evidence type="ECO:0000256" key="3">
    <source>
        <dbReference type="ARBA" id="ARBA00022448"/>
    </source>
</evidence>
<proteinExistence type="inferred from homology"/>
<feature type="domain" description="T-SNARE coiled-coil homology" evidence="14">
    <location>
        <begin position="27"/>
        <end position="89"/>
    </location>
</feature>
<keyword evidence="10 13" id="KW-0472">Membrane</keyword>
<evidence type="ECO:0000313" key="15">
    <source>
        <dbReference type="EMBL" id="KAF5749753.1"/>
    </source>
</evidence>
<keyword evidence="8" id="KW-0333">Golgi apparatus</keyword>
<dbReference type="SUPFAM" id="SSF58038">
    <property type="entry name" value="SNARE fusion complex"/>
    <property type="match status" value="1"/>
</dbReference>
<comment type="caution">
    <text evidence="15">The sequence shown here is derived from an EMBL/GenBank/DDBJ whole genome shotgun (WGS) entry which is preliminary data.</text>
</comment>
<keyword evidence="5" id="KW-0256">Endoplasmic reticulum</keyword>
<dbReference type="PANTHER" id="PTHR12791">
    <property type="entry name" value="GOLGI SNARE BET1-RELATED"/>
    <property type="match status" value="1"/>
</dbReference>
<evidence type="ECO:0000256" key="1">
    <source>
        <dbReference type="ARBA" id="ARBA00004163"/>
    </source>
</evidence>
<feature type="transmembrane region" description="Helical" evidence="13">
    <location>
        <begin position="97"/>
        <end position="115"/>
    </location>
</feature>
<evidence type="ECO:0000256" key="12">
    <source>
        <dbReference type="ARBA" id="ARBA00060029"/>
    </source>
</evidence>